<keyword evidence="9 11" id="KW-1133">Transmembrane helix</keyword>
<dbReference type="GO" id="GO:0006506">
    <property type="term" value="P:GPI anchor biosynthetic process"/>
    <property type="evidence" value="ECO:0007669"/>
    <property type="project" value="UniProtKB-KW"/>
</dbReference>
<comment type="function">
    <text evidence="11">Mannosyltransferase involved in glycosylphosphatidylinositol-anchor biosynthesis.</text>
</comment>
<keyword evidence="4 11" id="KW-0337">GPI-anchor biosynthesis</keyword>
<dbReference type="Pfam" id="PF04188">
    <property type="entry name" value="Mannosyl_trans2"/>
    <property type="match status" value="3"/>
</dbReference>
<accession>A0AAW1R2M5</accession>
<gene>
    <name evidence="12" type="ORF">WJX81_007104</name>
</gene>
<reference evidence="12 13" key="1">
    <citation type="journal article" date="2024" name="Nat. Commun.">
        <title>Phylogenomics reveals the evolutionary origins of lichenization in chlorophyte algae.</title>
        <authorList>
            <person name="Puginier C."/>
            <person name="Libourel C."/>
            <person name="Otte J."/>
            <person name="Skaloud P."/>
            <person name="Haon M."/>
            <person name="Grisel S."/>
            <person name="Petersen M."/>
            <person name="Berrin J.G."/>
            <person name="Delaux P.M."/>
            <person name="Dal Grande F."/>
            <person name="Keller J."/>
        </authorList>
    </citation>
    <scope>NUCLEOTIDE SEQUENCE [LARGE SCALE GENOMIC DNA]</scope>
    <source>
        <strain evidence="12 13">SAG 245.80</strain>
    </source>
</reference>
<feature type="transmembrane region" description="Helical" evidence="11">
    <location>
        <begin position="172"/>
        <end position="190"/>
    </location>
</feature>
<keyword evidence="13" id="KW-1185">Reference proteome</keyword>
<evidence type="ECO:0000256" key="11">
    <source>
        <dbReference type="RuleBase" id="RU363112"/>
    </source>
</evidence>
<dbReference type="PANTHER" id="PTHR12468:SF2">
    <property type="entry name" value="GPI MANNOSYLTRANSFERASE 2"/>
    <property type="match status" value="1"/>
</dbReference>
<evidence type="ECO:0000256" key="3">
    <source>
        <dbReference type="ARBA" id="ARBA00008698"/>
    </source>
</evidence>
<feature type="transmembrane region" description="Helical" evidence="11">
    <location>
        <begin position="240"/>
        <end position="260"/>
    </location>
</feature>
<evidence type="ECO:0000256" key="1">
    <source>
        <dbReference type="ARBA" id="ARBA00004477"/>
    </source>
</evidence>
<evidence type="ECO:0000256" key="6">
    <source>
        <dbReference type="ARBA" id="ARBA00022679"/>
    </source>
</evidence>
<dbReference type="EMBL" id="JALJOU010000056">
    <property type="protein sequence ID" value="KAK9827676.1"/>
    <property type="molecule type" value="Genomic_DNA"/>
</dbReference>
<keyword evidence="6 11" id="KW-0808">Transferase</keyword>
<organism evidence="12 13">
    <name type="scientific">Elliptochloris bilobata</name>
    <dbReference type="NCBI Taxonomy" id="381761"/>
    <lineage>
        <taxon>Eukaryota</taxon>
        <taxon>Viridiplantae</taxon>
        <taxon>Chlorophyta</taxon>
        <taxon>core chlorophytes</taxon>
        <taxon>Trebouxiophyceae</taxon>
        <taxon>Trebouxiophyceae incertae sedis</taxon>
        <taxon>Elliptochloris clade</taxon>
        <taxon>Elliptochloris</taxon>
    </lineage>
</organism>
<evidence type="ECO:0000256" key="7">
    <source>
        <dbReference type="ARBA" id="ARBA00022692"/>
    </source>
</evidence>
<dbReference type="GO" id="GO:0000009">
    <property type="term" value="F:alpha-1,6-mannosyltransferase activity"/>
    <property type="evidence" value="ECO:0007669"/>
    <property type="project" value="InterPro"/>
</dbReference>
<comment type="pathway">
    <text evidence="2 11">Glycolipid biosynthesis; glycosylphosphatidylinositol-anchor biosynthesis.</text>
</comment>
<dbReference type="InterPro" id="IPR007315">
    <property type="entry name" value="PIG-V/Gpi18"/>
</dbReference>
<comment type="caution">
    <text evidence="12">The sequence shown here is derived from an EMBL/GenBank/DDBJ whole genome shotgun (WGS) entry which is preliminary data.</text>
</comment>
<dbReference type="GO" id="GO:0004376">
    <property type="term" value="F:GPI mannosyltransferase activity"/>
    <property type="evidence" value="ECO:0007669"/>
    <property type="project" value="InterPro"/>
</dbReference>
<dbReference type="PANTHER" id="PTHR12468">
    <property type="entry name" value="GPI MANNOSYLTRANSFERASE 2"/>
    <property type="match status" value="1"/>
</dbReference>
<feature type="transmembrane region" description="Helical" evidence="11">
    <location>
        <begin position="43"/>
        <end position="65"/>
    </location>
</feature>
<evidence type="ECO:0000256" key="4">
    <source>
        <dbReference type="ARBA" id="ARBA00022502"/>
    </source>
</evidence>
<evidence type="ECO:0000256" key="10">
    <source>
        <dbReference type="ARBA" id="ARBA00023136"/>
    </source>
</evidence>
<dbReference type="GO" id="GO:0031501">
    <property type="term" value="C:mannosyltransferase complex"/>
    <property type="evidence" value="ECO:0007669"/>
    <property type="project" value="TreeGrafter"/>
</dbReference>
<evidence type="ECO:0000313" key="13">
    <source>
        <dbReference type="Proteomes" id="UP001445335"/>
    </source>
</evidence>
<dbReference type="AlphaFoldDB" id="A0AAW1R2M5"/>
<comment type="caution">
    <text evidence="11">Lacks conserved residue(s) required for the propagation of feature annotation.</text>
</comment>
<name>A0AAW1R2M5_9CHLO</name>
<evidence type="ECO:0000256" key="5">
    <source>
        <dbReference type="ARBA" id="ARBA00022676"/>
    </source>
</evidence>
<comment type="similarity">
    <text evidence="3 11">Belongs to the PIGV family.</text>
</comment>
<keyword evidence="5 11" id="KW-0328">Glycosyltransferase</keyword>
<proteinExistence type="inferred from homology"/>
<protein>
    <recommendedName>
        <fullName evidence="11">GPI mannosyltransferase 2</fullName>
        <ecNumber evidence="11">2.4.1.-</ecNumber>
    </recommendedName>
</protein>
<dbReference type="GO" id="GO:0005789">
    <property type="term" value="C:endoplasmic reticulum membrane"/>
    <property type="evidence" value="ECO:0007669"/>
    <property type="project" value="UniProtKB-SubCell"/>
</dbReference>
<keyword evidence="10 11" id="KW-0472">Membrane</keyword>
<keyword evidence="8 11" id="KW-0256">Endoplasmic reticulum</keyword>
<evidence type="ECO:0000256" key="2">
    <source>
        <dbReference type="ARBA" id="ARBA00004687"/>
    </source>
</evidence>
<evidence type="ECO:0000313" key="12">
    <source>
        <dbReference type="EMBL" id="KAK9827676.1"/>
    </source>
</evidence>
<dbReference type="Proteomes" id="UP001445335">
    <property type="component" value="Unassembled WGS sequence"/>
</dbReference>
<sequence length="263" mass="27962">MVLCNSAAVLAALALHRLSLDVLQDSSLAARATLMFCLTPASIFYSAIYTESLFAVLSFVGMLCARRSPWLATAAFAAATATRSNGILSCSYLVYAMLCNMAAERGSTLAMPAPADWQVRQAAVGRRAAACAPVLFATALHARLPYLYGHVQAAYWDVGLLRSYRPNQAPNILLAAPILAMSACGADAAAPYVLHWAAATAAAALVLHVQVSTRFLSSCPPLYWYAARLAGSSGAGARRAVWGFFLGYALLGALLFPNFYPWN</sequence>
<dbReference type="EC" id="2.4.1.-" evidence="11"/>
<keyword evidence="7 11" id="KW-0812">Transmembrane</keyword>
<comment type="subcellular location">
    <subcellularLocation>
        <location evidence="1 11">Endoplasmic reticulum membrane</location>
        <topology evidence="1 11">Multi-pass membrane protein</topology>
    </subcellularLocation>
</comment>
<evidence type="ECO:0000256" key="8">
    <source>
        <dbReference type="ARBA" id="ARBA00022824"/>
    </source>
</evidence>
<evidence type="ECO:0000256" key="9">
    <source>
        <dbReference type="ARBA" id="ARBA00022989"/>
    </source>
</evidence>